<reference evidence="2 3" key="1">
    <citation type="submission" date="2014-06" db="EMBL/GenBank/DDBJ databases">
        <title>Evolutionary Origins and Diversification of the Mycorrhizal Mutualists.</title>
        <authorList>
            <consortium name="DOE Joint Genome Institute"/>
            <consortium name="Mycorrhizal Genomics Consortium"/>
            <person name="Kohler A."/>
            <person name="Kuo A."/>
            <person name="Nagy L.G."/>
            <person name="Floudas D."/>
            <person name="Copeland A."/>
            <person name="Barry K.W."/>
            <person name="Cichocki N."/>
            <person name="Veneault-Fourrey C."/>
            <person name="LaButti K."/>
            <person name="Lindquist E.A."/>
            <person name="Lipzen A."/>
            <person name="Lundell T."/>
            <person name="Morin E."/>
            <person name="Murat C."/>
            <person name="Riley R."/>
            <person name="Ohm R."/>
            <person name="Sun H."/>
            <person name="Tunlid A."/>
            <person name="Henrissat B."/>
            <person name="Grigoriev I.V."/>
            <person name="Hibbett D.S."/>
            <person name="Martin F."/>
        </authorList>
    </citation>
    <scope>NUCLEOTIDE SEQUENCE [LARGE SCALE GENOMIC DNA]</scope>
    <source>
        <strain evidence="2 3">SS14</strain>
    </source>
</reference>
<feature type="transmembrane region" description="Helical" evidence="1">
    <location>
        <begin position="268"/>
        <end position="291"/>
    </location>
</feature>
<keyword evidence="3" id="KW-1185">Reference proteome</keyword>
<accession>A0A0C9V8C5</accession>
<feature type="transmembrane region" description="Helical" evidence="1">
    <location>
        <begin position="237"/>
        <end position="256"/>
    </location>
</feature>
<dbReference type="OrthoDB" id="2686513at2759"/>
<dbReference type="InterPro" id="IPR018247">
    <property type="entry name" value="EF_Hand_1_Ca_BS"/>
</dbReference>
<feature type="transmembrane region" description="Helical" evidence="1">
    <location>
        <begin position="69"/>
        <end position="88"/>
    </location>
</feature>
<keyword evidence="1" id="KW-0472">Membrane</keyword>
<feature type="transmembrane region" description="Helical" evidence="1">
    <location>
        <begin position="193"/>
        <end position="216"/>
    </location>
</feature>
<protein>
    <submittedName>
        <fullName evidence="2">Uncharacterized protein</fullName>
    </submittedName>
</protein>
<name>A0A0C9V8C5_SPHS4</name>
<feature type="transmembrane region" description="Helical" evidence="1">
    <location>
        <begin position="108"/>
        <end position="130"/>
    </location>
</feature>
<evidence type="ECO:0000313" key="2">
    <source>
        <dbReference type="EMBL" id="KIJ43244.1"/>
    </source>
</evidence>
<evidence type="ECO:0000256" key="1">
    <source>
        <dbReference type="SAM" id="Phobius"/>
    </source>
</evidence>
<proteinExistence type="predicted"/>
<evidence type="ECO:0000313" key="3">
    <source>
        <dbReference type="Proteomes" id="UP000054279"/>
    </source>
</evidence>
<dbReference type="Proteomes" id="UP000054279">
    <property type="component" value="Unassembled WGS sequence"/>
</dbReference>
<organism evidence="2 3">
    <name type="scientific">Sphaerobolus stellatus (strain SS14)</name>
    <dbReference type="NCBI Taxonomy" id="990650"/>
    <lineage>
        <taxon>Eukaryota</taxon>
        <taxon>Fungi</taxon>
        <taxon>Dikarya</taxon>
        <taxon>Basidiomycota</taxon>
        <taxon>Agaricomycotina</taxon>
        <taxon>Agaricomycetes</taxon>
        <taxon>Phallomycetidae</taxon>
        <taxon>Geastrales</taxon>
        <taxon>Sphaerobolaceae</taxon>
        <taxon>Sphaerobolus</taxon>
    </lineage>
</organism>
<feature type="transmembrane region" description="Helical" evidence="1">
    <location>
        <begin position="142"/>
        <end position="162"/>
    </location>
</feature>
<feature type="transmembrane region" description="Helical" evidence="1">
    <location>
        <begin position="31"/>
        <end position="48"/>
    </location>
</feature>
<dbReference type="AlphaFoldDB" id="A0A0C9V8C5"/>
<keyword evidence="1" id="KW-1133">Transmembrane helix</keyword>
<dbReference type="PROSITE" id="PS00018">
    <property type="entry name" value="EF_HAND_1"/>
    <property type="match status" value="1"/>
</dbReference>
<dbReference type="EMBL" id="KN837124">
    <property type="protein sequence ID" value="KIJ43244.1"/>
    <property type="molecule type" value="Genomic_DNA"/>
</dbReference>
<gene>
    <name evidence="2" type="ORF">M422DRAFT_253450</name>
</gene>
<sequence length="390" mass="44077">MQWLNAPQGPFGPDNTLLGLKTLLHLQLYQYYIYIAFTLLICNFLFTFEKERVYVWKQAKNLPFYMFLVLRYFPIIVLIAGFNLRYFIRMPEDSGHGYDVLLSSLDCRILFFRLSLGPVITVVSGVILMLRVKAIYEKDRRVIWFLLVIYLCQIMTTIWALFDDSPEHGVGLILLRETCPTVDELTDNNPRGVLPLFATTVAFDFVIFILTLRKGLQERARGVRSTLLQVVVQGGNIYFITLLLVNLSNAILAVLAMKDFSLVSSYKFPWIGAFMGNMNIQLAAAITSIIVSKQAFVKLLTGPSKSIVVLREPPTPWANGCAPPGSATLPPLGNRTPIINTHTSFKGPGSSQNIKGFEEFDAELPQWQYDFDDDNKLDGSELAFWPGMHP</sequence>
<dbReference type="HOGENOM" id="CLU_035509_2_1_1"/>
<keyword evidence="1" id="KW-0812">Transmembrane</keyword>